<feature type="transmembrane region" description="Helical" evidence="13">
    <location>
        <begin position="214"/>
        <end position="235"/>
    </location>
</feature>
<evidence type="ECO:0000256" key="1">
    <source>
        <dbReference type="ARBA" id="ARBA00004141"/>
    </source>
</evidence>
<accession>A0A6D2I2P9</accession>
<dbReference type="EC" id="2.3.1.75" evidence="10"/>
<evidence type="ECO:0000256" key="11">
    <source>
        <dbReference type="ARBA" id="ARBA00037275"/>
    </source>
</evidence>
<dbReference type="PANTHER" id="PTHR31595:SF41">
    <property type="entry name" value="LONG-CHAIN-ALCOHOL O-FATTY-ACYLTRANSFERASE 10-RELATED"/>
    <property type="match status" value="1"/>
</dbReference>
<feature type="chain" id="PRO_5025526682" description="long-chain-alcohol O-fatty-acyltransferase" evidence="14">
    <location>
        <begin position="23"/>
        <end position="329"/>
    </location>
</feature>
<feature type="domain" description="Wax synthase" evidence="15">
    <location>
        <begin position="163"/>
        <end position="249"/>
    </location>
</feature>
<dbReference type="InterPro" id="IPR032805">
    <property type="entry name" value="Wax_synthase_dom"/>
</dbReference>
<keyword evidence="3" id="KW-0444">Lipid biosynthesis</keyword>
<evidence type="ECO:0000256" key="4">
    <source>
        <dbReference type="ARBA" id="ARBA00022679"/>
    </source>
</evidence>
<evidence type="ECO:0000256" key="7">
    <source>
        <dbReference type="ARBA" id="ARBA00023098"/>
    </source>
</evidence>
<comment type="catalytic activity">
    <reaction evidence="12">
        <text>a long chain fatty alcohol + a fatty acyl-CoA = a long-chain alcohol wax ester + CoA</text>
        <dbReference type="Rhea" id="RHEA:38443"/>
        <dbReference type="ChEBI" id="CHEBI:17135"/>
        <dbReference type="ChEBI" id="CHEBI:57287"/>
        <dbReference type="ChEBI" id="CHEBI:77636"/>
        <dbReference type="ChEBI" id="CHEBI:235323"/>
        <dbReference type="EC" id="2.3.1.75"/>
    </reaction>
</comment>
<keyword evidence="14" id="KW-0732">Signal</keyword>
<reference evidence="16" key="1">
    <citation type="submission" date="2020-01" db="EMBL/GenBank/DDBJ databases">
        <authorList>
            <person name="Mishra B."/>
        </authorList>
    </citation>
    <scope>NUCLEOTIDE SEQUENCE [LARGE SCALE GENOMIC DNA]</scope>
</reference>
<evidence type="ECO:0000256" key="2">
    <source>
        <dbReference type="ARBA" id="ARBA00007282"/>
    </source>
</evidence>
<dbReference type="AlphaFoldDB" id="A0A6D2I2P9"/>
<evidence type="ECO:0000256" key="5">
    <source>
        <dbReference type="ARBA" id="ARBA00022692"/>
    </source>
</evidence>
<evidence type="ECO:0000256" key="14">
    <source>
        <dbReference type="SAM" id="SignalP"/>
    </source>
</evidence>
<feature type="transmembrane region" description="Helical" evidence="13">
    <location>
        <begin position="103"/>
        <end position="120"/>
    </location>
</feature>
<dbReference type="PANTHER" id="PTHR31595">
    <property type="entry name" value="LONG-CHAIN-ALCOHOL O-FATTY-ACYLTRANSFERASE 3-RELATED"/>
    <property type="match status" value="1"/>
</dbReference>
<organism evidence="16 17">
    <name type="scientific">Microthlaspi erraticum</name>
    <dbReference type="NCBI Taxonomy" id="1685480"/>
    <lineage>
        <taxon>Eukaryota</taxon>
        <taxon>Viridiplantae</taxon>
        <taxon>Streptophyta</taxon>
        <taxon>Embryophyta</taxon>
        <taxon>Tracheophyta</taxon>
        <taxon>Spermatophyta</taxon>
        <taxon>Magnoliopsida</taxon>
        <taxon>eudicotyledons</taxon>
        <taxon>Gunneridae</taxon>
        <taxon>Pentapetalae</taxon>
        <taxon>rosids</taxon>
        <taxon>malvids</taxon>
        <taxon>Brassicales</taxon>
        <taxon>Brassicaceae</taxon>
        <taxon>Coluteocarpeae</taxon>
        <taxon>Microthlaspi</taxon>
    </lineage>
</organism>
<keyword evidence="9" id="KW-0012">Acyltransferase</keyword>
<dbReference type="OrthoDB" id="1077582at2759"/>
<keyword evidence="8 13" id="KW-0472">Membrane</keyword>
<keyword evidence="17" id="KW-1185">Reference proteome</keyword>
<name>A0A6D2I2P9_9BRAS</name>
<keyword evidence="5 13" id="KW-0812">Transmembrane</keyword>
<gene>
    <name evidence="16" type="ORF">MERR_LOCUS8352</name>
</gene>
<evidence type="ECO:0000256" key="10">
    <source>
        <dbReference type="ARBA" id="ARBA00024388"/>
    </source>
</evidence>
<protein>
    <recommendedName>
        <fullName evidence="10">long-chain-alcohol O-fatty-acyltransferase</fullName>
        <ecNumber evidence="10">2.3.1.75</ecNumber>
    </recommendedName>
</protein>
<keyword evidence="4" id="KW-0808">Transferase</keyword>
<comment type="function">
    <text evidence="11">Catalyzes the final step in the synthesis of long-chain linear esters (waxes).</text>
</comment>
<dbReference type="PIRSF" id="PIRSF037006">
    <property type="entry name" value="Wax_synthase"/>
    <property type="match status" value="1"/>
</dbReference>
<evidence type="ECO:0000256" key="9">
    <source>
        <dbReference type="ARBA" id="ARBA00023315"/>
    </source>
</evidence>
<feature type="signal peptide" evidence="14">
    <location>
        <begin position="1"/>
        <end position="22"/>
    </location>
</feature>
<keyword evidence="6 13" id="KW-1133">Transmembrane helix</keyword>
<comment type="subcellular location">
    <subcellularLocation>
        <location evidence="1">Membrane</location>
        <topology evidence="1">Multi-pass membrane protein</topology>
    </subcellularLocation>
</comment>
<dbReference type="EMBL" id="CACVBM020000588">
    <property type="protein sequence ID" value="CAA7021117.1"/>
    <property type="molecule type" value="Genomic_DNA"/>
</dbReference>
<keyword evidence="7" id="KW-0443">Lipid metabolism</keyword>
<comment type="caution">
    <text evidence="16">The sequence shown here is derived from an EMBL/GenBank/DDBJ whole genome shotgun (WGS) entry which is preliminary data.</text>
</comment>
<evidence type="ECO:0000256" key="12">
    <source>
        <dbReference type="ARBA" id="ARBA00047604"/>
    </source>
</evidence>
<dbReference type="Proteomes" id="UP000467841">
    <property type="component" value="Unassembled WGS sequence"/>
</dbReference>
<evidence type="ECO:0000256" key="3">
    <source>
        <dbReference type="ARBA" id="ARBA00022516"/>
    </source>
</evidence>
<evidence type="ECO:0000259" key="15">
    <source>
        <dbReference type="Pfam" id="PF13813"/>
    </source>
</evidence>
<dbReference type="InterPro" id="IPR044851">
    <property type="entry name" value="Wax_synthase"/>
</dbReference>
<feature type="transmembrane region" description="Helical" evidence="13">
    <location>
        <begin position="273"/>
        <end position="294"/>
    </location>
</feature>
<evidence type="ECO:0000256" key="8">
    <source>
        <dbReference type="ARBA" id="ARBA00023136"/>
    </source>
</evidence>
<evidence type="ECO:0000256" key="13">
    <source>
        <dbReference type="SAM" id="Phobius"/>
    </source>
</evidence>
<comment type="similarity">
    <text evidence="2">Belongs to the wax synthase family.</text>
</comment>
<proteinExistence type="inferred from homology"/>
<evidence type="ECO:0000313" key="17">
    <source>
        <dbReference type="Proteomes" id="UP000467841"/>
    </source>
</evidence>
<dbReference type="Pfam" id="PF13813">
    <property type="entry name" value="MBOAT_2"/>
    <property type="match status" value="1"/>
</dbReference>
<dbReference type="GO" id="GO:0016020">
    <property type="term" value="C:membrane"/>
    <property type="evidence" value="ECO:0007669"/>
    <property type="project" value="UniProtKB-SubCell"/>
</dbReference>
<dbReference type="GO" id="GO:0006629">
    <property type="term" value="P:lipid metabolic process"/>
    <property type="evidence" value="ECO:0007669"/>
    <property type="project" value="UniProtKB-KW"/>
</dbReference>
<sequence>MGFCNSLSILLLLHINQNQSWCFPITLCSSCLCSVSFLFFSSVHFTGSTAFSLTWLANFKLILFSFEKGPLFPIPTSISHFICFTCFPIKLQQNPKSQNQLPIWLLAIKVAIFGLLLYLYDYKQYLSPNVLLVLYSLHIYLEFEILLAPLKFLLTVTLGCDLEPQFNQPYLATSLQDFWGRRWNIMVSAILRPAVYLPVRRITERKMNSDQARFLGVLTTFIVSGAVHELIFFYYTRESPTGEVTLFFVLHGVCTAAEVAAKRTRLARRWRMSLMVSRLLTVGFMVVTSGWLFFPQLIRSGMIERLFNEALLSIDFVKHNFFSYFWVIK</sequence>
<evidence type="ECO:0000313" key="16">
    <source>
        <dbReference type="EMBL" id="CAA7021117.1"/>
    </source>
</evidence>
<dbReference type="GO" id="GO:0047196">
    <property type="term" value="F:long-chain-alcohol O-fatty-acyltransferase activity"/>
    <property type="evidence" value="ECO:0007669"/>
    <property type="project" value="UniProtKB-EC"/>
</dbReference>
<feature type="transmembrane region" description="Helical" evidence="13">
    <location>
        <begin position="241"/>
        <end position="261"/>
    </location>
</feature>
<evidence type="ECO:0000256" key="6">
    <source>
        <dbReference type="ARBA" id="ARBA00022989"/>
    </source>
</evidence>
<dbReference type="InterPro" id="IPR017088">
    <property type="entry name" value="Wax_synthase_Magnoliopsida"/>
</dbReference>